<dbReference type="InterPro" id="IPR036259">
    <property type="entry name" value="MFS_trans_sf"/>
</dbReference>
<feature type="transmembrane region" description="Helical" evidence="6">
    <location>
        <begin position="212"/>
        <end position="231"/>
    </location>
</feature>
<evidence type="ECO:0000256" key="1">
    <source>
        <dbReference type="ARBA" id="ARBA00004141"/>
    </source>
</evidence>
<keyword evidence="4 6" id="KW-1133">Transmembrane helix</keyword>
<gene>
    <name evidence="8" type="ORF">CALCODRAFT_493522</name>
</gene>
<dbReference type="InterPro" id="IPR011701">
    <property type="entry name" value="MFS"/>
</dbReference>
<feature type="transmembrane region" description="Helical" evidence="6">
    <location>
        <begin position="73"/>
        <end position="95"/>
    </location>
</feature>
<keyword evidence="9" id="KW-1185">Reference proteome</keyword>
<proteinExistence type="predicted"/>
<dbReference type="PANTHER" id="PTHR23504">
    <property type="entry name" value="MAJOR FACILITATOR SUPERFAMILY DOMAIN-CONTAINING PROTEIN 10"/>
    <property type="match status" value="1"/>
</dbReference>
<dbReference type="PANTHER" id="PTHR23504:SF3">
    <property type="entry name" value="MAJOR FACILITATOR SUPERFAMILY (MFS) PROFILE DOMAIN-CONTAINING PROTEIN"/>
    <property type="match status" value="1"/>
</dbReference>
<dbReference type="GO" id="GO:0016020">
    <property type="term" value="C:membrane"/>
    <property type="evidence" value="ECO:0007669"/>
    <property type="project" value="UniProtKB-SubCell"/>
</dbReference>
<dbReference type="PRINTS" id="PR01035">
    <property type="entry name" value="TCRTETA"/>
</dbReference>
<feature type="transmembrane region" description="Helical" evidence="6">
    <location>
        <begin position="115"/>
        <end position="139"/>
    </location>
</feature>
<feature type="domain" description="Major facilitator superfamily (MFS) profile" evidence="7">
    <location>
        <begin position="1"/>
        <end position="370"/>
    </location>
</feature>
<sequence>MLLWGRAADKYGRKPVLVISLAGVAIGSTLFGFSRNVLQMMLLRSFAGIFAGITVTVRTMLSENSNPNNQARAFSFFAFATNLGIFVGPLIGGALSKPCEQYPFIFGKFALFVDFPYLLPCIAAGAMSGAGAILSMFFLKETRPIRDGKTHDHAVPIAPPSIREILAAPGVLPVIIIFQFAMLLGTAFTAVAPIFFTMSIALGGFGFSPAQISLYLAGCGISQALWLLVAFPPLQRRLGTGNLLRVCAWAWPVAFCFFPLLSALLRNGQTTAFWLIVPLSVIGASGVSMAFTGVQLALNDIAPSHLALGTLNGLALSLMSAVRAITPALFASIYAYGVKYQILAGYFCWAVLIATALGFVVALRWLPPQAEGRAEPAKVVDEREA</sequence>
<keyword evidence="5 6" id="KW-0472">Membrane</keyword>
<dbReference type="Gene3D" id="1.20.1250.20">
    <property type="entry name" value="MFS general substrate transporter like domains"/>
    <property type="match status" value="1"/>
</dbReference>
<name>A0A165HPS2_9BASI</name>
<feature type="transmembrane region" description="Helical" evidence="6">
    <location>
        <begin position="271"/>
        <end position="298"/>
    </location>
</feature>
<dbReference type="OrthoDB" id="419616at2759"/>
<reference evidence="8 9" key="1">
    <citation type="journal article" date="2016" name="Mol. Biol. Evol.">
        <title>Comparative Genomics of Early-Diverging Mushroom-Forming Fungi Provides Insights into the Origins of Lignocellulose Decay Capabilities.</title>
        <authorList>
            <person name="Nagy L.G."/>
            <person name="Riley R."/>
            <person name="Tritt A."/>
            <person name="Adam C."/>
            <person name="Daum C."/>
            <person name="Floudas D."/>
            <person name="Sun H."/>
            <person name="Yadav J.S."/>
            <person name="Pangilinan J."/>
            <person name="Larsson K.H."/>
            <person name="Matsuura K."/>
            <person name="Barry K."/>
            <person name="Labutti K."/>
            <person name="Kuo R."/>
            <person name="Ohm R.A."/>
            <person name="Bhattacharya S.S."/>
            <person name="Shirouzu T."/>
            <person name="Yoshinaga Y."/>
            <person name="Martin F.M."/>
            <person name="Grigoriev I.V."/>
            <person name="Hibbett D.S."/>
        </authorList>
    </citation>
    <scope>NUCLEOTIDE SEQUENCE [LARGE SCALE GENOMIC DNA]</scope>
    <source>
        <strain evidence="8 9">HHB12733</strain>
    </source>
</reference>
<dbReference type="SUPFAM" id="SSF103473">
    <property type="entry name" value="MFS general substrate transporter"/>
    <property type="match status" value="1"/>
</dbReference>
<dbReference type="Proteomes" id="UP000076842">
    <property type="component" value="Unassembled WGS sequence"/>
</dbReference>
<evidence type="ECO:0000313" key="8">
    <source>
        <dbReference type="EMBL" id="KZT59576.1"/>
    </source>
</evidence>
<evidence type="ECO:0000256" key="2">
    <source>
        <dbReference type="ARBA" id="ARBA00022448"/>
    </source>
</evidence>
<feature type="transmembrane region" description="Helical" evidence="6">
    <location>
        <begin position="243"/>
        <end position="265"/>
    </location>
</feature>
<feature type="transmembrane region" description="Helical" evidence="6">
    <location>
        <begin position="16"/>
        <end position="35"/>
    </location>
</feature>
<keyword evidence="2" id="KW-0813">Transport</keyword>
<organism evidence="8 9">
    <name type="scientific">Calocera cornea HHB12733</name>
    <dbReference type="NCBI Taxonomy" id="1353952"/>
    <lineage>
        <taxon>Eukaryota</taxon>
        <taxon>Fungi</taxon>
        <taxon>Dikarya</taxon>
        <taxon>Basidiomycota</taxon>
        <taxon>Agaricomycotina</taxon>
        <taxon>Dacrymycetes</taxon>
        <taxon>Dacrymycetales</taxon>
        <taxon>Dacrymycetaceae</taxon>
        <taxon>Calocera</taxon>
    </lineage>
</organism>
<accession>A0A165HPS2</accession>
<evidence type="ECO:0000256" key="4">
    <source>
        <dbReference type="ARBA" id="ARBA00022989"/>
    </source>
</evidence>
<dbReference type="Pfam" id="PF07690">
    <property type="entry name" value="MFS_1"/>
    <property type="match status" value="1"/>
</dbReference>
<keyword evidence="3 6" id="KW-0812">Transmembrane</keyword>
<dbReference type="EMBL" id="KV423939">
    <property type="protein sequence ID" value="KZT59576.1"/>
    <property type="molecule type" value="Genomic_DNA"/>
</dbReference>
<dbReference type="InParanoid" id="A0A165HPS2"/>
<feature type="transmembrane region" description="Helical" evidence="6">
    <location>
        <begin position="171"/>
        <end position="200"/>
    </location>
</feature>
<dbReference type="GO" id="GO:0022857">
    <property type="term" value="F:transmembrane transporter activity"/>
    <property type="evidence" value="ECO:0007669"/>
    <property type="project" value="InterPro"/>
</dbReference>
<dbReference type="AlphaFoldDB" id="A0A165HPS2"/>
<protein>
    <submittedName>
        <fullName evidence="8">MFS general substrate transporter</fullName>
    </submittedName>
</protein>
<evidence type="ECO:0000259" key="7">
    <source>
        <dbReference type="PROSITE" id="PS50850"/>
    </source>
</evidence>
<feature type="transmembrane region" description="Helical" evidence="6">
    <location>
        <begin position="310"/>
        <end position="336"/>
    </location>
</feature>
<dbReference type="PROSITE" id="PS50850">
    <property type="entry name" value="MFS"/>
    <property type="match status" value="1"/>
</dbReference>
<dbReference type="InterPro" id="IPR020846">
    <property type="entry name" value="MFS_dom"/>
</dbReference>
<evidence type="ECO:0000313" key="9">
    <source>
        <dbReference type="Proteomes" id="UP000076842"/>
    </source>
</evidence>
<evidence type="ECO:0000256" key="3">
    <source>
        <dbReference type="ARBA" id="ARBA00022692"/>
    </source>
</evidence>
<comment type="subcellular location">
    <subcellularLocation>
        <location evidence="1">Membrane</location>
        <topology evidence="1">Multi-pass membrane protein</topology>
    </subcellularLocation>
</comment>
<evidence type="ECO:0000256" key="5">
    <source>
        <dbReference type="ARBA" id="ARBA00023136"/>
    </source>
</evidence>
<feature type="transmembrane region" description="Helical" evidence="6">
    <location>
        <begin position="342"/>
        <end position="363"/>
    </location>
</feature>
<evidence type="ECO:0000256" key="6">
    <source>
        <dbReference type="SAM" id="Phobius"/>
    </source>
</evidence>
<dbReference type="InterPro" id="IPR001958">
    <property type="entry name" value="Tet-R_TetA/multi-R_MdtG-like"/>
</dbReference>